<dbReference type="Gene3D" id="2.60.40.10">
    <property type="entry name" value="Immunoglobulins"/>
    <property type="match status" value="1"/>
</dbReference>
<reference evidence="4" key="1">
    <citation type="journal article" date="2019" name="Int. J. Syst. Evol. Microbiol.">
        <title>The Global Catalogue of Microorganisms (GCM) 10K type strain sequencing project: providing services to taxonomists for standard genome sequencing and annotation.</title>
        <authorList>
            <consortium name="The Broad Institute Genomics Platform"/>
            <consortium name="The Broad Institute Genome Sequencing Center for Infectious Disease"/>
            <person name="Wu L."/>
            <person name="Ma J."/>
        </authorList>
    </citation>
    <scope>NUCLEOTIDE SEQUENCE [LARGE SCALE GENOMIC DNA]</scope>
    <source>
        <strain evidence="4">CCUG 56098</strain>
    </source>
</reference>
<dbReference type="NCBIfam" id="TIGR04183">
    <property type="entry name" value="Por_Secre_tail"/>
    <property type="match status" value="1"/>
</dbReference>
<proteinExistence type="predicted"/>
<comment type="caution">
    <text evidence="3">The sequence shown here is derived from an EMBL/GenBank/DDBJ whole genome shotgun (WGS) entry which is preliminary data.</text>
</comment>
<accession>A0ABW3KV78</accession>
<keyword evidence="1" id="KW-0732">Signal</keyword>
<dbReference type="RefSeq" id="WP_386118255.1">
    <property type="nucleotide sequence ID" value="NZ_JBHTKM010000063.1"/>
</dbReference>
<evidence type="ECO:0000256" key="1">
    <source>
        <dbReference type="ARBA" id="ARBA00022729"/>
    </source>
</evidence>
<keyword evidence="2" id="KW-0472">Membrane</keyword>
<dbReference type="InterPro" id="IPR026444">
    <property type="entry name" value="Secre_tail"/>
</dbReference>
<name>A0ABW3KV78_9FLAO</name>
<gene>
    <name evidence="3" type="ORF">ACFQ13_13625</name>
</gene>
<keyword evidence="2" id="KW-1133">Transmembrane helix</keyword>
<evidence type="ECO:0000313" key="3">
    <source>
        <dbReference type="EMBL" id="MFD1016962.1"/>
    </source>
</evidence>
<keyword evidence="4" id="KW-1185">Reference proteome</keyword>
<sequence length="1063" mass="114060">MNQKTTFFLGHVHKWTVIMFLIVVSNSLFAQVSVSEAFPSRITTNSEIRVLGTNFTESTTVSIAGINNSGITLLSSTELIFTITHTGSVDKTGELVVDGTSTGIVINYISPTSKALKNGETSNVTKITEIFTTYNGFWRSSDWKADPENNNLKPNTSHDLLAFTYNGVTYSTGVNDQLLTDNGVSFSTQLFFAYTTNGVDGVTHGNNYLAMADMIDGEVGEGTAITSPNISGTTVYDAIIDGVNGLDLGTGVTNFNATADVEFFSSGGQLGALDDDVPDFLISQIASAGSTDVYYYTDSEHNVVGRPIKLTISEESDNQGDALLARWRLDLYNFLSGINFGIATPTDRAFSNNEERPLRMAAFKFEDFEINATNISEINNINMVAGGTADLAFLAYNRGSFDIKTPVFTEYPVSQFVCNLPSTSTITFSGVAEVSGNATGAPEETLSYQWYKYNTAIAGATTTSYTVPGPLDENSLGSYKLKATNSFGSVIVPVSLSIGGTPVYWNGTDWQLPLVYQNAGVVVNPQDRGLVFSSDYNEAGDLEGCDCLVPSGSEVTIASGSTLKLYGAVTVESGGTLTLSDSASLIQTKEVTSNENSGAIIVNREVSDLDDTDFIMWSSPVADFDVANVTPSETAQAFSWGVNTANTNGVAGSWESAIGAMQTATGYAVEVPSEVASTGFTASFNGTPNNGDVAIDVYKSVGANLPSAEQKHRNLIGNPYPSGLSIDQLLLDNTLIEGNIKLWANNMDMPNTETPLSSAAYQALAYNYGQQYVSYNFTGANPPASANGYVGAGQGFFVQVDDNASEGAVTFTNEMRYDEDEIAYDNTQFYRPNVTVNSTQDLEKHLVWLSLIDANNASASTLVGYVDGATLAKDRLFDAYADEEELAIYSMLNDEAMVIQGRPLPFDVDDVVPLGVHLPETGSYTIAIGDLEGSVFVNAAQGIYLEDTLLGTGVDLRTTPYTFTGEQGEITGRFNLLYQNILSVDDHLETDTFAFVKGNVLNVQSGAAIKAIQVYDINGRQVVSYEFNGQSNSISEDFQFSKGVYVASITLEGHTVVSKKIIN</sequence>
<feature type="transmembrane region" description="Helical" evidence="2">
    <location>
        <begin position="12"/>
        <end position="32"/>
    </location>
</feature>
<organism evidence="3 4">
    <name type="scientific">Winogradskyella rapida</name>
    <dbReference type="NCBI Taxonomy" id="549701"/>
    <lineage>
        <taxon>Bacteria</taxon>
        <taxon>Pseudomonadati</taxon>
        <taxon>Bacteroidota</taxon>
        <taxon>Flavobacteriia</taxon>
        <taxon>Flavobacteriales</taxon>
        <taxon>Flavobacteriaceae</taxon>
        <taxon>Winogradskyella</taxon>
    </lineage>
</organism>
<protein>
    <submittedName>
        <fullName evidence="3">T9SS type A sorting domain-containing protein</fullName>
    </submittedName>
</protein>
<evidence type="ECO:0000313" key="4">
    <source>
        <dbReference type="Proteomes" id="UP001597086"/>
    </source>
</evidence>
<evidence type="ECO:0000256" key="2">
    <source>
        <dbReference type="SAM" id="Phobius"/>
    </source>
</evidence>
<dbReference type="InterPro" id="IPR013783">
    <property type="entry name" value="Ig-like_fold"/>
</dbReference>
<dbReference type="Proteomes" id="UP001597086">
    <property type="component" value="Unassembled WGS sequence"/>
</dbReference>
<keyword evidence="2" id="KW-0812">Transmembrane</keyword>
<dbReference type="EMBL" id="JBHTKM010000063">
    <property type="protein sequence ID" value="MFD1016962.1"/>
    <property type="molecule type" value="Genomic_DNA"/>
</dbReference>